<evidence type="ECO:0000313" key="2">
    <source>
        <dbReference type="EMBL" id="KAG8095269.1"/>
    </source>
</evidence>
<name>A0A8J5WV27_ZIZPA</name>
<feature type="transmembrane region" description="Helical" evidence="1">
    <location>
        <begin position="20"/>
        <end position="44"/>
    </location>
</feature>
<dbReference type="EMBL" id="JAAALK010000080">
    <property type="protein sequence ID" value="KAG8095269.1"/>
    <property type="molecule type" value="Genomic_DNA"/>
</dbReference>
<keyword evidence="1" id="KW-1133">Transmembrane helix</keyword>
<organism evidence="2 3">
    <name type="scientific">Zizania palustris</name>
    <name type="common">Northern wild rice</name>
    <dbReference type="NCBI Taxonomy" id="103762"/>
    <lineage>
        <taxon>Eukaryota</taxon>
        <taxon>Viridiplantae</taxon>
        <taxon>Streptophyta</taxon>
        <taxon>Embryophyta</taxon>
        <taxon>Tracheophyta</taxon>
        <taxon>Spermatophyta</taxon>
        <taxon>Magnoliopsida</taxon>
        <taxon>Liliopsida</taxon>
        <taxon>Poales</taxon>
        <taxon>Poaceae</taxon>
        <taxon>BOP clade</taxon>
        <taxon>Oryzoideae</taxon>
        <taxon>Oryzeae</taxon>
        <taxon>Zizaniinae</taxon>
        <taxon>Zizania</taxon>
    </lineage>
</organism>
<gene>
    <name evidence="2" type="ORF">GUJ93_ZPchr0012g21977</name>
</gene>
<keyword evidence="1" id="KW-0472">Membrane</keyword>
<dbReference type="OrthoDB" id="1748536at2759"/>
<keyword evidence="1" id="KW-0812">Transmembrane</keyword>
<reference evidence="2" key="2">
    <citation type="submission" date="2021-02" db="EMBL/GenBank/DDBJ databases">
        <authorList>
            <person name="Kimball J.A."/>
            <person name="Haas M.W."/>
            <person name="Macchietto M."/>
            <person name="Kono T."/>
            <person name="Duquette J."/>
            <person name="Shao M."/>
        </authorList>
    </citation>
    <scope>NUCLEOTIDE SEQUENCE</scope>
    <source>
        <tissue evidence="2">Fresh leaf tissue</tissue>
    </source>
</reference>
<dbReference type="Proteomes" id="UP000729402">
    <property type="component" value="Unassembled WGS sequence"/>
</dbReference>
<reference evidence="2" key="1">
    <citation type="journal article" date="2021" name="bioRxiv">
        <title>Whole Genome Assembly and Annotation of Northern Wild Rice, Zizania palustris L., Supports a Whole Genome Duplication in the Zizania Genus.</title>
        <authorList>
            <person name="Haas M."/>
            <person name="Kono T."/>
            <person name="Macchietto M."/>
            <person name="Millas R."/>
            <person name="McGilp L."/>
            <person name="Shao M."/>
            <person name="Duquette J."/>
            <person name="Hirsch C.N."/>
            <person name="Kimball J."/>
        </authorList>
    </citation>
    <scope>NUCLEOTIDE SEQUENCE</scope>
    <source>
        <tissue evidence="2">Fresh leaf tissue</tissue>
    </source>
</reference>
<dbReference type="AlphaFoldDB" id="A0A8J5WV27"/>
<evidence type="ECO:0000313" key="3">
    <source>
        <dbReference type="Proteomes" id="UP000729402"/>
    </source>
</evidence>
<accession>A0A8J5WV27</accession>
<sequence length="107" mass="10939">MPRDLCSPTLLSPLTDSLFALLPLFLASSSAFVAALTCEVLGAAELQSMEASEMLASDACIANGLARALENGSQQVAEGACNAIMDLRASSIGMEHLAGSAILPSIL</sequence>
<evidence type="ECO:0000256" key="1">
    <source>
        <dbReference type="SAM" id="Phobius"/>
    </source>
</evidence>
<keyword evidence="3" id="KW-1185">Reference proteome</keyword>
<protein>
    <submittedName>
        <fullName evidence="2">Uncharacterized protein</fullName>
    </submittedName>
</protein>
<proteinExistence type="predicted"/>
<comment type="caution">
    <text evidence="2">The sequence shown here is derived from an EMBL/GenBank/DDBJ whole genome shotgun (WGS) entry which is preliminary data.</text>
</comment>